<accession>A0A9J6FHZ5</accession>
<organism evidence="2 3">
    <name type="scientific">Haemaphysalis longicornis</name>
    <name type="common">Bush tick</name>
    <dbReference type="NCBI Taxonomy" id="44386"/>
    <lineage>
        <taxon>Eukaryota</taxon>
        <taxon>Metazoa</taxon>
        <taxon>Ecdysozoa</taxon>
        <taxon>Arthropoda</taxon>
        <taxon>Chelicerata</taxon>
        <taxon>Arachnida</taxon>
        <taxon>Acari</taxon>
        <taxon>Parasitiformes</taxon>
        <taxon>Ixodida</taxon>
        <taxon>Ixodoidea</taxon>
        <taxon>Ixodidae</taxon>
        <taxon>Haemaphysalinae</taxon>
        <taxon>Haemaphysalis</taxon>
    </lineage>
</organism>
<evidence type="ECO:0000313" key="3">
    <source>
        <dbReference type="Proteomes" id="UP000821853"/>
    </source>
</evidence>
<dbReference type="Proteomes" id="UP000821853">
    <property type="component" value="Chromosome 1"/>
</dbReference>
<protein>
    <submittedName>
        <fullName evidence="2">Uncharacterized protein</fullName>
    </submittedName>
</protein>
<dbReference type="OrthoDB" id="6513750at2759"/>
<dbReference type="VEuPathDB" id="VectorBase:HLOH_057479"/>
<keyword evidence="3" id="KW-1185">Reference proteome</keyword>
<gene>
    <name evidence="2" type="ORF">HPB48_015531</name>
</gene>
<feature type="region of interest" description="Disordered" evidence="1">
    <location>
        <begin position="1"/>
        <end position="26"/>
    </location>
</feature>
<reference evidence="2 3" key="1">
    <citation type="journal article" date="2020" name="Cell">
        <title>Large-Scale Comparative Analyses of Tick Genomes Elucidate Their Genetic Diversity and Vector Capacities.</title>
        <authorList>
            <consortium name="Tick Genome and Microbiome Consortium (TIGMIC)"/>
            <person name="Jia N."/>
            <person name="Wang J."/>
            <person name="Shi W."/>
            <person name="Du L."/>
            <person name="Sun Y."/>
            <person name="Zhan W."/>
            <person name="Jiang J.F."/>
            <person name="Wang Q."/>
            <person name="Zhang B."/>
            <person name="Ji P."/>
            <person name="Bell-Sakyi L."/>
            <person name="Cui X.M."/>
            <person name="Yuan T.T."/>
            <person name="Jiang B.G."/>
            <person name="Yang W.F."/>
            <person name="Lam T.T."/>
            <person name="Chang Q.C."/>
            <person name="Ding S.J."/>
            <person name="Wang X.J."/>
            <person name="Zhu J.G."/>
            <person name="Ruan X.D."/>
            <person name="Zhao L."/>
            <person name="Wei J.T."/>
            <person name="Ye R.Z."/>
            <person name="Que T.C."/>
            <person name="Du C.H."/>
            <person name="Zhou Y.H."/>
            <person name="Cheng J.X."/>
            <person name="Dai P.F."/>
            <person name="Guo W.B."/>
            <person name="Han X.H."/>
            <person name="Huang E.J."/>
            <person name="Li L.F."/>
            <person name="Wei W."/>
            <person name="Gao Y.C."/>
            <person name="Liu J.Z."/>
            <person name="Shao H.Z."/>
            <person name="Wang X."/>
            <person name="Wang C.C."/>
            <person name="Yang T.C."/>
            <person name="Huo Q.B."/>
            <person name="Li W."/>
            <person name="Chen H.Y."/>
            <person name="Chen S.E."/>
            <person name="Zhou L.G."/>
            <person name="Ni X.B."/>
            <person name="Tian J.H."/>
            <person name="Sheng Y."/>
            <person name="Liu T."/>
            <person name="Pan Y.S."/>
            <person name="Xia L.Y."/>
            <person name="Li J."/>
            <person name="Zhao F."/>
            <person name="Cao W.C."/>
        </authorList>
    </citation>
    <scope>NUCLEOTIDE SEQUENCE [LARGE SCALE GENOMIC DNA]</scope>
    <source>
        <strain evidence="2">HaeL-2018</strain>
    </source>
</reference>
<dbReference type="EMBL" id="JABSTR010000001">
    <property type="protein sequence ID" value="KAH9362555.1"/>
    <property type="molecule type" value="Genomic_DNA"/>
</dbReference>
<dbReference type="AlphaFoldDB" id="A0A9J6FHZ5"/>
<evidence type="ECO:0000256" key="1">
    <source>
        <dbReference type="SAM" id="MobiDB-lite"/>
    </source>
</evidence>
<evidence type="ECO:0000313" key="2">
    <source>
        <dbReference type="EMBL" id="KAH9362555.1"/>
    </source>
</evidence>
<name>A0A9J6FHZ5_HAELO</name>
<proteinExistence type="predicted"/>
<sequence length="154" mass="17469">MSKTDSLPRRSRLSAEVPAAVPPRQDDPRRAWADVVMTFARRLVELEDHLSDMVVVQHNVKNDLLTLVDENVHLQMALDKERRKAERAWALVEGDTSTPDAWPADSYWTPPHDPSALMVDAPPPLIPWSPGTLNNMLMANENDNNPFDQDLLRK</sequence>
<comment type="caution">
    <text evidence="2">The sequence shown here is derived from an EMBL/GenBank/DDBJ whole genome shotgun (WGS) entry which is preliminary data.</text>
</comment>